<feature type="binding site" evidence="18">
    <location>
        <begin position="106"/>
        <end position="110"/>
    </location>
    <ligand>
        <name>NAD(+)</name>
        <dbReference type="ChEBI" id="CHEBI:57540"/>
    </ligand>
</feature>
<evidence type="ECO:0000256" key="9">
    <source>
        <dbReference type="ARBA" id="ARBA00022490"/>
    </source>
</evidence>
<feature type="binding site" evidence="18">
    <location>
        <position position="246"/>
    </location>
    <ligand>
        <name>Zn(2+)</name>
        <dbReference type="ChEBI" id="CHEBI:29105"/>
    </ligand>
</feature>
<comment type="cofactor">
    <cofactor evidence="18">
        <name>Co(2+)</name>
        <dbReference type="ChEBI" id="CHEBI:48828"/>
    </cofactor>
    <cofactor evidence="18">
        <name>Zn(2+)</name>
        <dbReference type="ChEBI" id="CHEBI:29105"/>
    </cofactor>
    <text evidence="18">Binds 1 divalent metal cation per subunit. Can use either Co(2+) or Zn(2+).</text>
</comment>
<name>A0A9P2G9I2_CLOBO</name>
<dbReference type="InterPro" id="IPR030963">
    <property type="entry name" value="DHQ_synth_fam"/>
</dbReference>
<dbReference type="Pfam" id="PF01761">
    <property type="entry name" value="DHQ_synthase"/>
    <property type="match status" value="1"/>
</dbReference>
<evidence type="ECO:0000256" key="16">
    <source>
        <dbReference type="ARBA" id="ARBA00023239"/>
    </source>
</evidence>
<dbReference type="GO" id="GO:0009073">
    <property type="term" value="P:aromatic amino acid family biosynthetic process"/>
    <property type="evidence" value="ECO:0007669"/>
    <property type="project" value="UniProtKB-KW"/>
</dbReference>
<dbReference type="PANTHER" id="PTHR43622">
    <property type="entry name" value="3-DEHYDROQUINATE SYNTHASE"/>
    <property type="match status" value="1"/>
</dbReference>
<feature type="domain" description="3-dehydroquinate synthase N-terminal" evidence="19">
    <location>
        <begin position="68"/>
        <end position="179"/>
    </location>
</feature>
<gene>
    <name evidence="18 21" type="primary">aroB</name>
    <name evidence="21" type="ORF">CLG_B0220</name>
</gene>
<feature type="binding site" evidence="18">
    <location>
        <position position="152"/>
    </location>
    <ligand>
        <name>NAD(+)</name>
        <dbReference type="ChEBI" id="CHEBI:57540"/>
    </ligand>
</feature>
<dbReference type="Pfam" id="PF24621">
    <property type="entry name" value="DHQS_C"/>
    <property type="match status" value="1"/>
</dbReference>
<dbReference type="GO" id="GO:0003856">
    <property type="term" value="F:3-dehydroquinate synthase activity"/>
    <property type="evidence" value="ECO:0007669"/>
    <property type="project" value="UniProtKB-UniRule"/>
</dbReference>
<keyword evidence="15 18" id="KW-0057">Aromatic amino acid biosynthesis</keyword>
<comment type="cofactor">
    <cofactor evidence="2 18">
        <name>NAD(+)</name>
        <dbReference type="ChEBI" id="CHEBI:57540"/>
    </cofactor>
</comment>
<evidence type="ECO:0000256" key="8">
    <source>
        <dbReference type="ARBA" id="ARBA00017684"/>
    </source>
</evidence>
<keyword evidence="17 18" id="KW-0170">Cobalt</keyword>
<protein>
    <recommendedName>
        <fullName evidence="8 18">3-dehydroquinate synthase</fullName>
        <shortName evidence="18">DHQS</shortName>
        <ecNumber evidence="7 18">4.2.3.4</ecNumber>
    </recommendedName>
</protein>
<keyword evidence="13 18" id="KW-0862">Zinc</keyword>
<evidence type="ECO:0000256" key="18">
    <source>
        <dbReference type="HAMAP-Rule" id="MF_00110"/>
    </source>
</evidence>
<comment type="subcellular location">
    <subcellularLocation>
        <location evidence="4 18">Cytoplasm</location>
    </subcellularLocation>
</comment>
<dbReference type="PANTHER" id="PTHR43622:SF7">
    <property type="entry name" value="3-DEHYDROQUINATE SYNTHASE, CHLOROPLASTIC"/>
    <property type="match status" value="1"/>
</dbReference>
<evidence type="ECO:0000256" key="5">
    <source>
        <dbReference type="ARBA" id="ARBA00004661"/>
    </source>
</evidence>
<dbReference type="NCBIfam" id="TIGR01357">
    <property type="entry name" value="aroB"/>
    <property type="match status" value="1"/>
</dbReference>
<evidence type="ECO:0000256" key="7">
    <source>
        <dbReference type="ARBA" id="ARBA00013031"/>
    </source>
</evidence>
<organism evidence="21 22">
    <name type="scientific">Clostridium botulinum D str. 1873</name>
    <dbReference type="NCBI Taxonomy" id="592027"/>
    <lineage>
        <taxon>Bacteria</taxon>
        <taxon>Bacillati</taxon>
        <taxon>Bacillota</taxon>
        <taxon>Clostridia</taxon>
        <taxon>Eubacteriales</taxon>
        <taxon>Clostridiaceae</taxon>
        <taxon>Clostridium</taxon>
    </lineage>
</organism>
<evidence type="ECO:0000313" key="22">
    <source>
        <dbReference type="Proteomes" id="UP000006160"/>
    </source>
</evidence>
<evidence type="ECO:0000256" key="3">
    <source>
        <dbReference type="ARBA" id="ARBA00001947"/>
    </source>
</evidence>
<dbReference type="CDD" id="cd08195">
    <property type="entry name" value="DHQS"/>
    <property type="match status" value="1"/>
</dbReference>
<dbReference type="Gene3D" id="3.40.50.1970">
    <property type="match status" value="1"/>
</dbReference>
<dbReference type="InterPro" id="IPR050071">
    <property type="entry name" value="Dehydroquinate_synthase"/>
</dbReference>
<evidence type="ECO:0000256" key="17">
    <source>
        <dbReference type="ARBA" id="ARBA00023285"/>
    </source>
</evidence>
<evidence type="ECO:0000256" key="1">
    <source>
        <dbReference type="ARBA" id="ARBA00001393"/>
    </source>
</evidence>
<evidence type="ECO:0000259" key="19">
    <source>
        <dbReference type="Pfam" id="PF01761"/>
    </source>
</evidence>
<dbReference type="InterPro" id="IPR056179">
    <property type="entry name" value="DHQS_C"/>
</dbReference>
<dbReference type="Gene3D" id="1.20.1090.10">
    <property type="entry name" value="Dehydroquinate synthase-like - alpha domain"/>
    <property type="match status" value="1"/>
</dbReference>
<proteinExistence type="inferred from homology"/>
<evidence type="ECO:0000256" key="2">
    <source>
        <dbReference type="ARBA" id="ARBA00001911"/>
    </source>
</evidence>
<feature type="binding site" evidence="18">
    <location>
        <begin position="130"/>
        <end position="131"/>
    </location>
    <ligand>
        <name>NAD(+)</name>
        <dbReference type="ChEBI" id="CHEBI:57540"/>
    </ligand>
</feature>
<keyword evidence="11 18" id="KW-0479">Metal-binding</keyword>
<dbReference type="GO" id="GO:0000166">
    <property type="term" value="F:nucleotide binding"/>
    <property type="evidence" value="ECO:0007669"/>
    <property type="project" value="UniProtKB-KW"/>
</dbReference>
<dbReference type="HAMAP" id="MF_00110">
    <property type="entry name" value="DHQ_synthase"/>
    <property type="match status" value="1"/>
</dbReference>
<dbReference type="GO" id="GO:0005737">
    <property type="term" value="C:cytoplasm"/>
    <property type="evidence" value="ECO:0007669"/>
    <property type="project" value="UniProtKB-SubCell"/>
</dbReference>
<comment type="caution">
    <text evidence="21">The sequence shown here is derived from an EMBL/GenBank/DDBJ whole genome shotgun (WGS) entry which is preliminary data.</text>
</comment>
<evidence type="ECO:0000256" key="11">
    <source>
        <dbReference type="ARBA" id="ARBA00022723"/>
    </source>
</evidence>
<evidence type="ECO:0000256" key="13">
    <source>
        <dbReference type="ARBA" id="ARBA00022833"/>
    </source>
</evidence>
<dbReference type="InterPro" id="IPR016037">
    <property type="entry name" value="DHQ_synth_AroB"/>
</dbReference>
<dbReference type="Proteomes" id="UP000006160">
    <property type="component" value="Unassembled WGS sequence"/>
</dbReference>
<dbReference type="GO" id="GO:0046872">
    <property type="term" value="F:metal ion binding"/>
    <property type="evidence" value="ECO:0007669"/>
    <property type="project" value="UniProtKB-KW"/>
</dbReference>
<dbReference type="SUPFAM" id="SSF56796">
    <property type="entry name" value="Dehydroquinate synthase-like"/>
    <property type="match status" value="1"/>
</dbReference>
<keyword evidence="12 18" id="KW-0547">Nucleotide-binding</keyword>
<evidence type="ECO:0000256" key="14">
    <source>
        <dbReference type="ARBA" id="ARBA00023027"/>
    </source>
</evidence>
<comment type="function">
    <text evidence="18">Catalyzes the conversion of 3-deoxy-D-arabino-heptulosonate 7-phosphate (DAHP) to dehydroquinate (DHQ).</text>
</comment>
<comment type="pathway">
    <text evidence="5 18">Metabolic intermediate biosynthesis; chorismate biosynthesis; chorismate from D-erythrose 4-phosphate and phosphoenolpyruvate: step 2/7.</text>
</comment>
<comment type="caution">
    <text evidence="18">Lacks conserved residue(s) required for the propagation of feature annotation.</text>
</comment>
<dbReference type="AlphaFoldDB" id="A0A9P2G9I2"/>
<feature type="binding site" evidence="18">
    <location>
        <position position="143"/>
    </location>
    <ligand>
        <name>NAD(+)</name>
        <dbReference type="ChEBI" id="CHEBI:57540"/>
    </ligand>
</feature>
<evidence type="ECO:0000256" key="4">
    <source>
        <dbReference type="ARBA" id="ARBA00004496"/>
    </source>
</evidence>
<keyword evidence="16 18" id="KW-0456">Lyase</keyword>
<evidence type="ECO:0000256" key="15">
    <source>
        <dbReference type="ARBA" id="ARBA00023141"/>
    </source>
</evidence>
<comment type="similarity">
    <text evidence="6 18">Belongs to the sugar phosphate cyclases superfamily. Dehydroquinate synthase family.</text>
</comment>
<dbReference type="GO" id="GO:0008652">
    <property type="term" value="P:amino acid biosynthetic process"/>
    <property type="evidence" value="ECO:0007669"/>
    <property type="project" value="UniProtKB-KW"/>
</dbReference>
<keyword evidence="10 18" id="KW-0028">Amino-acid biosynthesis</keyword>
<comment type="catalytic activity">
    <reaction evidence="1 18">
        <text>7-phospho-2-dehydro-3-deoxy-D-arabino-heptonate = 3-dehydroquinate + phosphate</text>
        <dbReference type="Rhea" id="RHEA:21968"/>
        <dbReference type="ChEBI" id="CHEBI:32364"/>
        <dbReference type="ChEBI" id="CHEBI:43474"/>
        <dbReference type="ChEBI" id="CHEBI:58394"/>
        <dbReference type="EC" id="4.2.3.4"/>
    </reaction>
</comment>
<accession>A0A9P2G9I2</accession>
<dbReference type="GO" id="GO:0009423">
    <property type="term" value="P:chorismate biosynthetic process"/>
    <property type="evidence" value="ECO:0007669"/>
    <property type="project" value="UniProtKB-UniRule"/>
</dbReference>
<comment type="cofactor">
    <cofactor evidence="3">
        <name>Zn(2+)</name>
        <dbReference type="ChEBI" id="CHEBI:29105"/>
    </cofactor>
</comment>
<evidence type="ECO:0000259" key="20">
    <source>
        <dbReference type="Pfam" id="PF24621"/>
    </source>
</evidence>
<dbReference type="FunFam" id="3.40.50.1970:FF:000007">
    <property type="entry name" value="Pentafunctional AROM polypeptide"/>
    <property type="match status" value="1"/>
</dbReference>
<reference evidence="21 22" key="1">
    <citation type="submission" date="2009-10" db="EMBL/GenBank/DDBJ databases">
        <authorList>
            <person name="Shrivastava S."/>
            <person name="Brinkac L.B."/>
            <person name="Brown J.L."/>
            <person name="Bruce D.B."/>
            <person name="Detter C."/>
            <person name="Green L.D."/>
            <person name="Munk C.A."/>
            <person name="Rogers Y.C."/>
            <person name="Tapia R."/>
            <person name="Saunders E.S."/>
            <person name="Sims D.R."/>
            <person name="Smith L.A."/>
            <person name="Smith T.J."/>
            <person name="Sutton G."/>
            <person name="Brettin T."/>
        </authorList>
    </citation>
    <scope>NUCLEOTIDE SEQUENCE [LARGE SCALE GENOMIC DNA]</scope>
    <source>
        <strain evidence="22">D str. 1873</strain>
    </source>
</reference>
<evidence type="ECO:0000256" key="12">
    <source>
        <dbReference type="ARBA" id="ARBA00022741"/>
    </source>
</evidence>
<dbReference type="InterPro" id="IPR030960">
    <property type="entry name" value="DHQS/DOIS_N"/>
</dbReference>
<feature type="binding site" evidence="18">
    <location>
        <position position="263"/>
    </location>
    <ligand>
        <name>Zn(2+)</name>
        <dbReference type="ChEBI" id="CHEBI:29105"/>
    </ligand>
</feature>
<dbReference type="RefSeq" id="WP_004444111.1">
    <property type="nucleotide sequence ID" value="NZ_ACSJ01000001.1"/>
</dbReference>
<evidence type="ECO:0000256" key="6">
    <source>
        <dbReference type="ARBA" id="ARBA00005412"/>
    </source>
</evidence>
<feature type="domain" description="3-dehydroquinate synthase C-terminal" evidence="20">
    <location>
        <begin position="182"/>
        <end position="323"/>
    </location>
</feature>
<keyword evidence="14 18" id="KW-0520">NAD</keyword>
<evidence type="ECO:0000256" key="10">
    <source>
        <dbReference type="ARBA" id="ARBA00022605"/>
    </source>
</evidence>
<dbReference type="PIRSF" id="PIRSF001455">
    <property type="entry name" value="DHQ_synth"/>
    <property type="match status" value="1"/>
</dbReference>
<dbReference type="EMBL" id="ACSJ01000001">
    <property type="protein sequence ID" value="EES92324.1"/>
    <property type="molecule type" value="Genomic_DNA"/>
</dbReference>
<sequence>MKELRINLIENSYSIFIDRGLMSSIGRKIKSIYSNSKIAIITDKNVDKFYGDIVVKSLIDNGFNVKKIVISPGEKSKSVDILLEVYDDLLEFEINRGDLIIALGGGVVGDLTGFAAATLLRGIPYIQMPTSLLAQIDSSIGGKVAVDLPKGKNLIGNFYHPKAIFIDVNVLKTLDKRFFYDGMAEVIKYGCIKDKRLFYNLLNINTYEELMDNIEDIIHSCCSIKKDIVEKDEKDTGDRMLLNFGHTIGHAIEKYFDFNKYTHGEAVALGMYAITKKSENMNLTKEGTSKLIRDILIKYNLEWNIHMDDKESILHTISLDKKNKGEFMNLVLLDEIGEAFIHKVNKKDVVNFI</sequence>
<dbReference type="EC" id="4.2.3.4" evidence="7 18"/>
<feature type="binding site" evidence="18">
    <location>
        <position position="185"/>
    </location>
    <ligand>
        <name>Zn(2+)</name>
        <dbReference type="ChEBI" id="CHEBI:29105"/>
    </ligand>
</feature>
<evidence type="ECO:0000313" key="21">
    <source>
        <dbReference type="EMBL" id="EES92324.1"/>
    </source>
</evidence>
<keyword evidence="9 18" id="KW-0963">Cytoplasm</keyword>